<protein>
    <submittedName>
        <fullName evidence="2">Small primase-like protein</fullName>
    </submittedName>
</protein>
<feature type="domain" description="Toprim" evidence="1">
    <location>
        <begin position="4"/>
        <end position="72"/>
    </location>
</feature>
<evidence type="ECO:0000259" key="1">
    <source>
        <dbReference type="Pfam" id="PF01751"/>
    </source>
</evidence>
<organism evidence="2 3">
    <name type="scientific">Solibacillus silvestris (strain StLB046)</name>
    <name type="common">Bacillus silvestris</name>
    <dbReference type="NCBI Taxonomy" id="1002809"/>
    <lineage>
        <taxon>Bacteria</taxon>
        <taxon>Bacillati</taxon>
        <taxon>Bacillota</taxon>
        <taxon>Bacilli</taxon>
        <taxon>Bacillales</taxon>
        <taxon>Caryophanaceae</taxon>
        <taxon>Solibacillus</taxon>
    </lineage>
</organism>
<dbReference type="PANTHER" id="PTHR39156:SF2">
    <property type="entry name" value="DNA PRIMASE (BACTERIAL TYPE) AND SMALL PRIMASE-LIKE PROTEINS"/>
    <property type="match status" value="1"/>
</dbReference>
<name>F2F5C5_SOLSS</name>
<evidence type="ECO:0000313" key="2">
    <source>
        <dbReference type="EMBL" id="BAK14708.1"/>
    </source>
</evidence>
<dbReference type="SUPFAM" id="SSF110455">
    <property type="entry name" value="Toprim domain"/>
    <property type="match status" value="1"/>
</dbReference>
<dbReference type="GO" id="GO:0043822">
    <property type="term" value="F:ribonuclease M5 activity"/>
    <property type="evidence" value="ECO:0007669"/>
    <property type="project" value="TreeGrafter"/>
</dbReference>
<dbReference type="PATRIC" id="fig|1002809.3.peg.290"/>
<accession>F2F5C5</accession>
<dbReference type="InterPro" id="IPR006171">
    <property type="entry name" value="TOPRIM_dom"/>
</dbReference>
<dbReference type="eggNOG" id="COG1658">
    <property type="taxonomic scope" value="Bacteria"/>
</dbReference>
<dbReference type="KEGG" id="siv:SSIL_0285"/>
<dbReference type="RefSeq" id="WP_014822445.1">
    <property type="nucleotide sequence ID" value="NC_018065.1"/>
</dbReference>
<gene>
    <name evidence="2" type="ordered locus">SSIL_0285</name>
</gene>
<dbReference type="EMBL" id="AP012157">
    <property type="protein sequence ID" value="BAK14708.1"/>
    <property type="molecule type" value="Genomic_DNA"/>
</dbReference>
<proteinExistence type="predicted"/>
<dbReference type="AlphaFoldDB" id="F2F5C5"/>
<reference evidence="3" key="1">
    <citation type="submission" date="2011-04" db="EMBL/GenBank/DDBJ databases">
        <title>Genome sequence of Solibacillus silvestris StLB046.</title>
        <authorList>
            <person name="Morohoshi T."/>
            <person name="Someya N."/>
            <person name="Ikeda T."/>
        </authorList>
    </citation>
    <scope>NUCLEOTIDE SEQUENCE [LARGE SCALE GENOMIC DNA]</scope>
    <source>
        <strain evidence="3">StLB046</strain>
    </source>
</reference>
<dbReference type="Proteomes" id="UP000006691">
    <property type="component" value="Chromosome"/>
</dbReference>
<keyword evidence="3" id="KW-1185">Reference proteome</keyword>
<dbReference type="Pfam" id="PF01751">
    <property type="entry name" value="Toprim"/>
    <property type="match status" value="1"/>
</dbReference>
<dbReference type="Gene3D" id="3.40.1360.10">
    <property type="match status" value="1"/>
</dbReference>
<reference evidence="2 3" key="2">
    <citation type="journal article" date="2012" name="J. Biosci. Bioeng.">
        <title>Complete genome sequence and characterization of the N-acylhomoserine lactone-degrading gene of the potato leaf-associated Solibacillus silvestris.</title>
        <authorList>
            <person name="Morohoshi T."/>
            <person name="Tominaga Y."/>
            <person name="Someya N."/>
            <person name="Ikeda T."/>
        </authorList>
    </citation>
    <scope>NUCLEOTIDE SEQUENCE [LARGE SCALE GENOMIC DNA]</scope>
    <source>
        <strain evidence="2 3">StLB046</strain>
    </source>
</reference>
<dbReference type="PANTHER" id="PTHR39156">
    <property type="entry name" value="RIBONUCLEASE M5"/>
    <property type="match status" value="1"/>
</dbReference>
<evidence type="ECO:0000313" key="3">
    <source>
        <dbReference type="Proteomes" id="UP000006691"/>
    </source>
</evidence>
<sequence length="114" mass="13240">MLGFVVEGFYDEMKLKQVVPDAFFVITRGTRVDNRVRMSINQAFNLCHEVYLITDPDDEGEVLAKKLLNEFPSLKQIKLDATECECYKNHRKQIGLEHAHTEYIESVLKEYGVE</sequence>
<dbReference type="HOGENOM" id="CLU_2119511_0_0_9"/>
<dbReference type="GO" id="GO:0006364">
    <property type="term" value="P:rRNA processing"/>
    <property type="evidence" value="ECO:0007669"/>
    <property type="project" value="TreeGrafter"/>
</dbReference>